<proteinExistence type="predicted"/>
<keyword evidence="2" id="KW-1185">Reference proteome</keyword>
<gene>
    <name evidence="1" type="ORF">M9H77_17745</name>
</gene>
<organism evidence="1 2">
    <name type="scientific">Catharanthus roseus</name>
    <name type="common">Madagascar periwinkle</name>
    <name type="synonym">Vinca rosea</name>
    <dbReference type="NCBI Taxonomy" id="4058"/>
    <lineage>
        <taxon>Eukaryota</taxon>
        <taxon>Viridiplantae</taxon>
        <taxon>Streptophyta</taxon>
        <taxon>Embryophyta</taxon>
        <taxon>Tracheophyta</taxon>
        <taxon>Spermatophyta</taxon>
        <taxon>Magnoliopsida</taxon>
        <taxon>eudicotyledons</taxon>
        <taxon>Gunneridae</taxon>
        <taxon>Pentapetalae</taxon>
        <taxon>asterids</taxon>
        <taxon>lamiids</taxon>
        <taxon>Gentianales</taxon>
        <taxon>Apocynaceae</taxon>
        <taxon>Rauvolfioideae</taxon>
        <taxon>Vinceae</taxon>
        <taxon>Catharanthinae</taxon>
        <taxon>Catharanthus</taxon>
    </lineage>
</organism>
<dbReference type="Proteomes" id="UP001060085">
    <property type="component" value="Linkage Group LG04"/>
</dbReference>
<comment type="caution">
    <text evidence="1">The sequence shown here is derived from an EMBL/GenBank/DDBJ whole genome shotgun (WGS) entry which is preliminary data.</text>
</comment>
<reference evidence="2" key="1">
    <citation type="journal article" date="2023" name="Nat. Plants">
        <title>Single-cell RNA sequencing provides a high-resolution roadmap for understanding the multicellular compartmentation of specialized metabolism.</title>
        <authorList>
            <person name="Sun S."/>
            <person name="Shen X."/>
            <person name="Li Y."/>
            <person name="Li Y."/>
            <person name="Wang S."/>
            <person name="Li R."/>
            <person name="Zhang H."/>
            <person name="Shen G."/>
            <person name="Guo B."/>
            <person name="Wei J."/>
            <person name="Xu J."/>
            <person name="St-Pierre B."/>
            <person name="Chen S."/>
            <person name="Sun C."/>
        </authorList>
    </citation>
    <scope>NUCLEOTIDE SEQUENCE [LARGE SCALE GENOMIC DNA]</scope>
</reference>
<evidence type="ECO:0000313" key="1">
    <source>
        <dbReference type="EMBL" id="KAI5667892.1"/>
    </source>
</evidence>
<protein>
    <submittedName>
        <fullName evidence="1">Uncharacterized protein</fullName>
    </submittedName>
</protein>
<dbReference type="EMBL" id="CM044704">
    <property type="protein sequence ID" value="KAI5667892.1"/>
    <property type="molecule type" value="Genomic_DNA"/>
</dbReference>
<name>A0ACC0B5G3_CATRO</name>
<sequence>MKSRPRFSYIPLVHVPFQEDVDIVDTSTVDVDVQDIGTIVHESGELGSFAGGGMVRGSKERAQPAEASTPAVSTGDECLLLRLRQLLLWLLFLPRRLFLKQQLLHLQGLLLLCFNKQSRCAKVITEIMKAHFVEAHSSSWKASDRMKNMWYTEFGHEKMGKAFAQLELYVLLYQQKGQGVDTQSDKFWAKYQELKGIAERLHVETSSHILIDE</sequence>
<evidence type="ECO:0000313" key="2">
    <source>
        <dbReference type="Proteomes" id="UP001060085"/>
    </source>
</evidence>
<accession>A0ACC0B5G3</accession>